<dbReference type="EMBL" id="SOCE01000001">
    <property type="protein sequence ID" value="TDU90210.1"/>
    <property type="molecule type" value="Genomic_DNA"/>
</dbReference>
<dbReference type="CDD" id="cd04301">
    <property type="entry name" value="NAT_SF"/>
    <property type="match status" value="1"/>
</dbReference>
<keyword evidence="5" id="KW-1185">Reference proteome</keyword>
<keyword evidence="1 4" id="KW-0808">Transferase</keyword>
<dbReference type="Proteomes" id="UP000295151">
    <property type="component" value="Unassembled WGS sequence"/>
</dbReference>
<dbReference type="RefSeq" id="WP_238158219.1">
    <property type="nucleotide sequence ID" value="NZ_SOCE01000001.1"/>
</dbReference>
<dbReference type="InterPro" id="IPR050832">
    <property type="entry name" value="Bact_Acetyltransf"/>
</dbReference>
<comment type="caution">
    <text evidence="4">The sequence shown here is derived from an EMBL/GenBank/DDBJ whole genome shotgun (WGS) entry which is preliminary data.</text>
</comment>
<accession>A0A4R7TDJ7</accession>
<organism evidence="4 5">
    <name type="scientific">Kribbella voronezhensis</name>
    <dbReference type="NCBI Taxonomy" id="2512212"/>
    <lineage>
        <taxon>Bacteria</taxon>
        <taxon>Bacillati</taxon>
        <taxon>Actinomycetota</taxon>
        <taxon>Actinomycetes</taxon>
        <taxon>Propionibacteriales</taxon>
        <taxon>Kribbellaceae</taxon>
        <taxon>Kribbella</taxon>
    </lineage>
</organism>
<feature type="domain" description="N-acetyltransferase" evidence="3">
    <location>
        <begin position="3"/>
        <end position="156"/>
    </location>
</feature>
<dbReference type="Pfam" id="PF00583">
    <property type="entry name" value="Acetyltransf_1"/>
    <property type="match status" value="2"/>
</dbReference>
<dbReference type="PROSITE" id="PS51186">
    <property type="entry name" value="GNAT"/>
    <property type="match status" value="2"/>
</dbReference>
<sequence length="299" mass="31981">MGFEIRAAVPGDAVGIAGVWAAAMPHLVKTARGIEAELRTNTSRVVLIAVEDDEVVGYGNVYLPEQGAESPRLRITVQVPPTERRRGIGSALAEAITEAAAKAGAGGLLVVVSDDDDSKRFAIARGFTLARRMSHAKAELSQAPAPAAVPEGLRLVTFDEVDPQRLWDAWAAVADGDPSGLSHTPAYDEWLAADWNHPDLRRDLSIAVLSDDQQVVSFVSTTADPERRVIWSNLTGTIPSYRGRGLAKVVKSAALARSRDAGFVTAFTGNDSNNLPMLAVNRRLGYETTASAWTAEKNL</sequence>
<evidence type="ECO:0000256" key="2">
    <source>
        <dbReference type="ARBA" id="ARBA00023315"/>
    </source>
</evidence>
<dbReference type="PANTHER" id="PTHR43877">
    <property type="entry name" value="AMINOALKYLPHOSPHONATE N-ACETYLTRANSFERASE-RELATED-RELATED"/>
    <property type="match status" value="1"/>
</dbReference>
<dbReference type="InterPro" id="IPR016181">
    <property type="entry name" value="Acyl_CoA_acyltransferase"/>
</dbReference>
<reference evidence="4 5" key="1">
    <citation type="submission" date="2019-03" db="EMBL/GenBank/DDBJ databases">
        <title>Genomic Encyclopedia of Type Strains, Phase III (KMG-III): the genomes of soil and plant-associated and newly described type strains.</title>
        <authorList>
            <person name="Whitman W."/>
        </authorList>
    </citation>
    <scope>NUCLEOTIDE SEQUENCE [LARGE SCALE GENOMIC DNA]</scope>
    <source>
        <strain evidence="4 5">VKM Ac-2575</strain>
    </source>
</reference>
<dbReference type="GO" id="GO:0016747">
    <property type="term" value="F:acyltransferase activity, transferring groups other than amino-acyl groups"/>
    <property type="evidence" value="ECO:0007669"/>
    <property type="project" value="InterPro"/>
</dbReference>
<proteinExistence type="predicted"/>
<dbReference type="AlphaFoldDB" id="A0A4R7TDJ7"/>
<dbReference type="Gene3D" id="3.40.630.30">
    <property type="match status" value="1"/>
</dbReference>
<gene>
    <name evidence="4" type="ORF">EV138_3795</name>
</gene>
<feature type="domain" description="N-acetyltransferase" evidence="3">
    <location>
        <begin position="156"/>
        <end position="299"/>
    </location>
</feature>
<evidence type="ECO:0000313" key="4">
    <source>
        <dbReference type="EMBL" id="TDU90210.1"/>
    </source>
</evidence>
<evidence type="ECO:0000259" key="3">
    <source>
        <dbReference type="PROSITE" id="PS51186"/>
    </source>
</evidence>
<protein>
    <submittedName>
        <fullName evidence="4">Putative N-acetyltransferase YhbS</fullName>
    </submittedName>
</protein>
<evidence type="ECO:0000313" key="5">
    <source>
        <dbReference type="Proteomes" id="UP000295151"/>
    </source>
</evidence>
<name>A0A4R7TDJ7_9ACTN</name>
<dbReference type="InterPro" id="IPR000182">
    <property type="entry name" value="GNAT_dom"/>
</dbReference>
<evidence type="ECO:0000256" key="1">
    <source>
        <dbReference type="ARBA" id="ARBA00022679"/>
    </source>
</evidence>
<keyword evidence="2" id="KW-0012">Acyltransferase</keyword>
<dbReference type="SUPFAM" id="SSF55729">
    <property type="entry name" value="Acyl-CoA N-acyltransferases (Nat)"/>
    <property type="match status" value="2"/>
</dbReference>